<keyword evidence="2" id="KW-1185">Reference proteome</keyword>
<comment type="caution">
    <text evidence="1">The sequence shown here is derived from an EMBL/GenBank/DDBJ whole genome shotgun (WGS) entry which is preliminary data.</text>
</comment>
<sequence>MSTQFKYWEPYVSPFDPCPPIRIKSYSTPPNLYMTFQPTGLAQFQTPREALHHGTLWPELFSPYPNPHKWGEQDG</sequence>
<keyword evidence="1" id="KW-0167">Capsid protein</keyword>
<organism evidence="1 2">
    <name type="scientific">Oceanobacillus chungangensis</name>
    <dbReference type="NCBI Taxonomy" id="1229152"/>
    <lineage>
        <taxon>Bacteria</taxon>
        <taxon>Bacillati</taxon>
        <taxon>Bacillota</taxon>
        <taxon>Bacilli</taxon>
        <taxon>Bacillales</taxon>
        <taxon>Bacillaceae</taxon>
        <taxon>Oceanobacillus</taxon>
    </lineage>
</organism>
<dbReference type="OrthoDB" id="2376696at2"/>
<dbReference type="AlphaFoldDB" id="A0A3D8PUJ2"/>
<keyword evidence="1" id="KW-0946">Virion</keyword>
<accession>A0A3D8PUJ2</accession>
<dbReference type="EMBL" id="PIOD01000007">
    <property type="protein sequence ID" value="RDW19382.1"/>
    <property type="molecule type" value="Genomic_DNA"/>
</dbReference>
<name>A0A3D8PUJ2_9BACI</name>
<dbReference type="RefSeq" id="WP_115749372.1">
    <property type="nucleotide sequence ID" value="NZ_PIOD01000007.1"/>
</dbReference>
<gene>
    <name evidence="1" type="ORF">CWR45_08090</name>
</gene>
<dbReference type="Proteomes" id="UP000256520">
    <property type="component" value="Unassembled WGS sequence"/>
</dbReference>
<dbReference type="InterPro" id="IPR020256">
    <property type="entry name" value="Spore_coat_CotJA"/>
</dbReference>
<proteinExistence type="predicted"/>
<evidence type="ECO:0000313" key="2">
    <source>
        <dbReference type="Proteomes" id="UP000256520"/>
    </source>
</evidence>
<reference evidence="2" key="1">
    <citation type="submission" date="2017-11" db="EMBL/GenBank/DDBJ databases">
        <authorList>
            <person name="Zhu W."/>
        </authorList>
    </citation>
    <scope>NUCLEOTIDE SEQUENCE [LARGE SCALE GENOMIC DNA]</scope>
    <source>
        <strain evidence="2">CAU 1051</strain>
    </source>
</reference>
<evidence type="ECO:0000313" key="1">
    <source>
        <dbReference type="EMBL" id="RDW19382.1"/>
    </source>
</evidence>
<protein>
    <submittedName>
        <fullName evidence="1">Spore coat protein CotJA</fullName>
    </submittedName>
</protein>
<dbReference type="Pfam" id="PF11007">
    <property type="entry name" value="CotJA"/>
    <property type="match status" value="1"/>
</dbReference>